<evidence type="ECO:0000313" key="2">
    <source>
        <dbReference type="Proteomes" id="UP000291084"/>
    </source>
</evidence>
<dbReference type="EMBL" id="AP015040">
    <property type="protein sequence ID" value="BAT93367.1"/>
    <property type="molecule type" value="Genomic_DNA"/>
</dbReference>
<accession>A0A0S3SKK2</accession>
<organism evidence="1 2">
    <name type="scientific">Vigna angularis var. angularis</name>
    <dbReference type="NCBI Taxonomy" id="157739"/>
    <lineage>
        <taxon>Eukaryota</taxon>
        <taxon>Viridiplantae</taxon>
        <taxon>Streptophyta</taxon>
        <taxon>Embryophyta</taxon>
        <taxon>Tracheophyta</taxon>
        <taxon>Spermatophyta</taxon>
        <taxon>Magnoliopsida</taxon>
        <taxon>eudicotyledons</taxon>
        <taxon>Gunneridae</taxon>
        <taxon>Pentapetalae</taxon>
        <taxon>rosids</taxon>
        <taxon>fabids</taxon>
        <taxon>Fabales</taxon>
        <taxon>Fabaceae</taxon>
        <taxon>Papilionoideae</taxon>
        <taxon>50 kb inversion clade</taxon>
        <taxon>NPAAA clade</taxon>
        <taxon>indigoferoid/millettioid clade</taxon>
        <taxon>Phaseoleae</taxon>
        <taxon>Vigna</taxon>
    </lineage>
</organism>
<dbReference type="Proteomes" id="UP000291084">
    <property type="component" value="Chromosome 7"/>
</dbReference>
<evidence type="ECO:0000313" key="1">
    <source>
        <dbReference type="EMBL" id="BAT93367.1"/>
    </source>
</evidence>
<sequence>MPKKRNFCHPKLTLGQLGIQSSFSQHFKYCPKVIFMFFPSFRIDKYVIYKHHHKLVQEGSENSIHIVHENGWSISHTKRHNYILIVAIPGPECRLLHIIGFH</sequence>
<dbReference type="AlphaFoldDB" id="A0A0S3SKK2"/>
<protein>
    <submittedName>
        <fullName evidence="1">Uncharacterized protein</fullName>
    </submittedName>
</protein>
<reference evidence="1 2" key="1">
    <citation type="journal article" date="2015" name="Sci. Rep.">
        <title>The power of single molecule real-time sequencing technology in the de novo assembly of a eukaryotic genome.</title>
        <authorList>
            <person name="Sakai H."/>
            <person name="Naito K."/>
            <person name="Ogiso-Tanaka E."/>
            <person name="Takahashi Y."/>
            <person name="Iseki K."/>
            <person name="Muto C."/>
            <person name="Satou K."/>
            <person name="Teruya K."/>
            <person name="Shiroma A."/>
            <person name="Shimoji M."/>
            <person name="Hirano T."/>
            <person name="Itoh T."/>
            <person name="Kaga A."/>
            <person name="Tomooka N."/>
        </authorList>
    </citation>
    <scope>NUCLEOTIDE SEQUENCE [LARGE SCALE GENOMIC DNA]</scope>
    <source>
        <strain evidence="2">cv. Shumari</strain>
    </source>
</reference>
<keyword evidence="2" id="KW-1185">Reference proteome</keyword>
<proteinExistence type="predicted"/>
<name>A0A0S3SKK2_PHAAN</name>
<gene>
    <name evidence="1" type="primary">Vigan.07G231700</name>
    <name evidence="1" type="ORF">VIGAN_07231700</name>
</gene>